<dbReference type="GO" id="GO:0005737">
    <property type="term" value="C:cytoplasm"/>
    <property type="evidence" value="ECO:0007669"/>
    <property type="project" value="UniProtKB-SubCell"/>
</dbReference>
<dbReference type="AlphaFoldDB" id="E0W409"/>
<evidence type="ECO:0000313" key="10">
    <source>
        <dbReference type="Proteomes" id="UP000009046"/>
    </source>
</evidence>
<evidence type="ECO:0008006" key="11">
    <source>
        <dbReference type="Google" id="ProtNLM"/>
    </source>
</evidence>
<feature type="region of interest" description="Disordered" evidence="5">
    <location>
        <begin position="151"/>
        <end position="179"/>
    </location>
</feature>
<protein>
    <recommendedName>
        <fullName evidence="11">Tudor domain-containing protein</fullName>
    </recommendedName>
</protein>
<dbReference type="Gene3D" id="3.30.160.20">
    <property type="match status" value="1"/>
</dbReference>
<feature type="domain" description="Tudor" evidence="6">
    <location>
        <begin position="992"/>
        <end position="1050"/>
    </location>
</feature>
<evidence type="ECO:0000259" key="7">
    <source>
        <dbReference type="PROSITE" id="PS51644"/>
    </source>
</evidence>
<feature type="domain" description="HTH OST-type" evidence="7">
    <location>
        <begin position="473"/>
        <end position="539"/>
    </location>
</feature>
<feature type="compositionally biased region" description="Polar residues" evidence="5">
    <location>
        <begin position="151"/>
        <end position="161"/>
    </location>
</feature>
<sequence>MPESKEDIIANLRAIIISSKGGLLLSEIDGDYKETFGTNVPFKDLGFNSLEEFLKNDNDNFHVIGTRVEAVAKPASLHISSLVSKQKNSKKSGRSKLSSRGVQNLRKPANLSNGNSQCKTIKKGKSIEKGSDNVKEDCNVNLPSSLKQLTVDNRNAISSSLKPPVKKNPKTEKNKNSENIKANNLDVKKCSQPSKNNVPLFTNRSEMNNYVPFEDIKDFTENNSPKFYSRNIQLSLQNYNNNYQSISNKTSDQNVKSLSSPFKRSLTNNSQHEIMLAKKSATSLINTENTPRPLNKESQTVKKESYEQLLKEFCVEKGLIMPIYSISEKQISNELKFYTCNLTIGDGFKISTHPVETRTEMDARERASEKAYNHLASSINKLPSFLYDSENVIKLRDLCTEKNLQQPVFKSIECNPKNEPKYFICKVHVGKDILLSSYPTEAKDEFTARDLVAKKAYDHLNVLNKSVVKTSKNLNLVLSQLFDLVKSKNYGVWCNKLPSLYLETYKEELPSDWFELVKNCSKFEISSIPRVGHIIRVQNNMETMPKLSGSLELAKLKVPESNQWEVYITNVVSSAKIWCRLIGKNFSEIYDSMMTKLELQPPTFNVSSPVVGEIYLINLEESWNRVRVLDTSLENDEISVFLIDVGLDEVVKKSQLFYLQEEFFSVAPQVLGSRRLKLHLALMHSLLGNSFIAEVVAILDGNGNTCSVNLWDTSTDEDVNINLRLLDDIGIVEEMFVSNVDDSGNIYLQVKNIISIKMKNSGSHTSIINKKIDPNKLYVTRSHKTGLYYRSKFLKTLNHDKVLVKFIDYGCEQETFISDLLDLERTSFDLATIPSQAICVQLACTKSLTGRDMVKIRDLVLEQNVLVKLANIPKDSKPTVVELLKRSQSDGTLSSVNKIINESSSTTSQTLLDPPSRKKSYVVSLENTLSRNLPTPNIPPEGSYFNVFVTLAAHPGLFCVQPLSTQNELMELMFRLQMKCDKLYSKPLPPEEFKIGELYAVKHPDNFWYRAYAQAFTGSSSFIVYLCDFGDFIETSAEKLMHLSSEYTTLPYQAIRAYLAGISPLEKDWPAIDCVYFRELVVEKSFVSRIVEIRRDVENPNYMTLGLTLVDTSTTNDVYIHELLLVIVKCLMNHIKVEGKI</sequence>
<evidence type="ECO:0000256" key="2">
    <source>
        <dbReference type="ARBA" id="ARBA00022490"/>
    </source>
</evidence>
<dbReference type="PANTHER" id="PTHR22948:SF76">
    <property type="entry name" value="FI20010P1-RELATED"/>
    <property type="match status" value="1"/>
</dbReference>
<feature type="region of interest" description="Disordered" evidence="5">
    <location>
        <begin position="82"/>
        <end position="133"/>
    </location>
</feature>
<dbReference type="VEuPathDB" id="VectorBase:PHUM613870"/>
<dbReference type="RefSeq" id="XP_002433103.1">
    <property type="nucleotide sequence ID" value="XM_002433058.1"/>
</dbReference>
<dbReference type="STRING" id="121224.E0W409"/>
<keyword evidence="4" id="KW-0221">Differentiation</keyword>
<dbReference type="EMBL" id="AAZO01007503">
    <property type="status" value="NOT_ANNOTATED_CDS"/>
    <property type="molecule type" value="Genomic_DNA"/>
</dbReference>
<evidence type="ECO:0000313" key="8">
    <source>
        <dbReference type="EMBL" id="EEB20365.1"/>
    </source>
</evidence>
<feature type="domain" description="HTH OST-type" evidence="7">
    <location>
        <begin position="4"/>
        <end position="81"/>
    </location>
</feature>
<dbReference type="Gene3D" id="2.40.50.90">
    <property type="match status" value="1"/>
</dbReference>
<dbReference type="GeneID" id="8239764"/>
<reference evidence="8" key="2">
    <citation type="submission" date="2007-04" db="EMBL/GenBank/DDBJ databases">
        <title>The genome of the human body louse.</title>
        <authorList>
            <consortium name="The Human Body Louse Genome Consortium"/>
            <person name="Kirkness E."/>
            <person name="Walenz B."/>
            <person name="Hass B."/>
            <person name="Bruggner R."/>
            <person name="Strausberg R."/>
        </authorList>
    </citation>
    <scope>NUCLEOTIDE SEQUENCE</scope>
    <source>
        <strain evidence="8">USDA</strain>
    </source>
</reference>
<keyword evidence="4" id="KW-0744">Spermatogenesis</keyword>
<dbReference type="PROSITE" id="PS51644">
    <property type="entry name" value="HTH_OST"/>
    <property type="match status" value="2"/>
</dbReference>
<comment type="subcellular location">
    <subcellularLocation>
        <location evidence="1">Cytoplasm</location>
    </subcellularLocation>
</comment>
<evidence type="ECO:0000259" key="6">
    <source>
        <dbReference type="PROSITE" id="PS50304"/>
    </source>
</evidence>
<dbReference type="InterPro" id="IPR041966">
    <property type="entry name" value="LOTUS-like"/>
</dbReference>
<dbReference type="Gene3D" id="3.30.420.610">
    <property type="entry name" value="LOTUS domain-like"/>
    <property type="match status" value="2"/>
</dbReference>
<dbReference type="InterPro" id="IPR025605">
    <property type="entry name" value="OST-HTH/LOTUS_dom"/>
</dbReference>
<feature type="compositionally biased region" description="Polar residues" evidence="5">
    <location>
        <begin position="110"/>
        <end position="119"/>
    </location>
</feature>
<feature type="compositionally biased region" description="Basic and acidic residues" evidence="5">
    <location>
        <begin position="169"/>
        <end position="178"/>
    </location>
</feature>
<dbReference type="KEGG" id="phu:Phum_PHUM613870"/>
<dbReference type="EnsemblMetazoa" id="PHUM613870-RA">
    <property type="protein sequence ID" value="PHUM613870-PA"/>
    <property type="gene ID" value="PHUM613870"/>
</dbReference>
<keyword evidence="10" id="KW-1185">Reference proteome</keyword>
<dbReference type="eggNOG" id="KOG2039">
    <property type="taxonomic scope" value="Eukaryota"/>
</dbReference>
<dbReference type="InterPro" id="IPR050621">
    <property type="entry name" value="Tudor_domain_containing"/>
</dbReference>
<reference evidence="9" key="3">
    <citation type="submission" date="2020-05" db="UniProtKB">
        <authorList>
            <consortium name="EnsemblMetazoa"/>
        </authorList>
    </citation>
    <scope>IDENTIFICATION</scope>
    <source>
        <strain evidence="9">USDA</strain>
    </source>
</reference>
<organism>
    <name type="scientific">Pediculus humanus subsp. corporis</name>
    <name type="common">Body louse</name>
    <dbReference type="NCBI Taxonomy" id="121224"/>
    <lineage>
        <taxon>Eukaryota</taxon>
        <taxon>Metazoa</taxon>
        <taxon>Ecdysozoa</taxon>
        <taxon>Arthropoda</taxon>
        <taxon>Hexapoda</taxon>
        <taxon>Insecta</taxon>
        <taxon>Pterygota</taxon>
        <taxon>Neoptera</taxon>
        <taxon>Paraneoptera</taxon>
        <taxon>Psocodea</taxon>
        <taxon>Troctomorpha</taxon>
        <taxon>Phthiraptera</taxon>
        <taxon>Anoplura</taxon>
        <taxon>Pediculidae</taxon>
        <taxon>Pediculus</taxon>
    </lineage>
</organism>
<dbReference type="EMBL" id="DS235886">
    <property type="protein sequence ID" value="EEB20365.1"/>
    <property type="molecule type" value="Genomic_DNA"/>
</dbReference>
<evidence type="ECO:0000313" key="9">
    <source>
        <dbReference type="EnsemblMetazoa" id="PHUM613870-PA"/>
    </source>
</evidence>
<keyword evidence="2" id="KW-0963">Cytoplasm</keyword>
<dbReference type="SUPFAM" id="SSF63748">
    <property type="entry name" value="Tudor/PWWP/MBT"/>
    <property type="match status" value="3"/>
</dbReference>
<dbReference type="SMART" id="SM00333">
    <property type="entry name" value="TUDOR"/>
    <property type="match status" value="3"/>
</dbReference>
<dbReference type="PANTHER" id="PTHR22948">
    <property type="entry name" value="TUDOR DOMAIN CONTAINING PROTEIN"/>
    <property type="match status" value="1"/>
</dbReference>
<dbReference type="CDD" id="cd00048">
    <property type="entry name" value="DSRM_SF"/>
    <property type="match status" value="1"/>
</dbReference>
<evidence type="ECO:0000256" key="3">
    <source>
        <dbReference type="ARBA" id="ARBA00022737"/>
    </source>
</evidence>
<dbReference type="OrthoDB" id="10034606at2759"/>
<evidence type="ECO:0000256" key="5">
    <source>
        <dbReference type="SAM" id="MobiDB-lite"/>
    </source>
</evidence>
<dbReference type="Pfam" id="PF00567">
    <property type="entry name" value="TUDOR"/>
    <property type="match status" value="3"/>
</dbReference>
<reference evidence="8" key="1">
    <citation type="submission" date="2007-04" db="EMBL/GenBank/DDBJ databases">
        <title>Annotation of Pediculus humanus corporis strain USDA.</title>
        <authorList>
            <person name="Kirkness E."/>
            <person name="Hannick L."/>
            <person name="Hass B."/>
            <person name="Bruggner R."/>
            <person name="Lawson D."/>
            <person name="Bidwell S."/>
            <person name="Joardar V."/>
            <person name="Caler E."/>
            <person name="Walenz B."/>
            <person name="Inman J."/>
            <person name="Schobel S."/>
            <person name="Galinsky K."/>
            <person name="Amedeo P."/>
            <person name="Strausberg R."/>
        </authorList>
    </citation>
    <scope>NUCLEOTIDE SEQUENCE</scope>
    <source>
        <strain evidence="8">USDA</strain>
    </source>
</reference>
<dbReference type="InterPro" id="IPR002999">
    <property type="entry name" value="Tudor"/>
</dbReference>
<dbReference type="Proteomes" id="UP000009046">
    <property type="component" value="Unassembled WGS sequence"/>
</dbReference>
<dbReference type="PROSITE" id="PS50304">
    <property type="entry name" value="TUDOR"/>
    <property type="match status" value="1"/>
</dbReference>
<dbReference type="FunCoup" id="E0W409">
    <property type="interactions" value="107"/>
</dbReference>
<dbReference type="GO" id="GO:0007283">
    <property type="term" value="P:spermatogenesis"/>
    <property type="evidence" value="ECO:0007669"/>
    <property type="project" value="UniProtKB-KW"/>
</dbReference>
<dbReference type="InterPro" id="IPR035437">
    <property type="entry name" value="SNase_OB-fold_sf"/>
</dbReference>
<dbReference type="CDD" id="cd09972">
    <property type="entry name" value="LOTUS_TDRD_OSKAR"/>
    <property type="match status" value="1"/>
</dbReference>
<dbReference type="CDD" id="cd20379">
    <property type="entry name" value="Tudor_dTUD-like"/>
    <property type="match status" value="1"/>
</dbReference>
<dbReference type="HOGENOM" id="CLU_283554_0_0_1"/>
<keyword evidence="3" id="KW-0677">Repeat</keyword>
<name>E0W409_PEDHC</name>
<proteinExistence type="predicted"/>
<evidence type="ECO:0000256" key="4">
    <source>
        <dbReference type="ARBA" id="ARBA00022871"/>
    </source>
</evidence>
<evidence type="ECO:0000256" key="1">
    <source>
        <dbReference type="ARBA" id="ARBA00004496"/>
    </source>
</evidence>
<dbReference type="CTD" id="8239764"/>
<gene>
    <name evidence="9" type="primary">8239764</name>
    <name evidence="8" type="ORF">Phum_PHUM613870</name>
</gene>
<accession>E0W409</accession>
<dbReference type="GO" id="GO:0030154">
    <property type="term" value="P:cell differentiation"/>
    <property type="evidence" value="ECO:0007669"/>
    <property type="project" value="UniProtKB-ARBA"/>
</dbReference>
<dbReference type="InParanoid" id="E0W409"/>
<dbReference type="Gene3D" id="2.30.30.140">
    <property type="match status" value="3"/>
</dbReference>
<dbReference type="Pfam" id="PF12872">
    <property type="entry name" value="OST-HTH"/>
    <property type="match status" value="2"/>
</dbReference>